<dbReference type="SUPFAM" id="SSF89733">
    <property type="entry name" value="L-sulfolactate dehydrogenase-like"/>
    <property type="match status" value="1"/>
</dbReference>
<comment type="caution">
    <text evidence="3">The sequence shown here is derived from an EMBL/GenBank/DDBJ whole genome shotgun (WGS) entry which is preliminary data.</text>
</comment>
<gene>
    <name evidence="3" type="ORF">OOZ53_10200</name>
</gene>
<evidence type="ECO:0000313" key="4">
    <source>
        <dbReference type="Proteomes" id="UP001148313"/>
    </source>
</evidence>
<evidence type="ECO:0000256" key="1">
    <source>
        <dbReference type="ARBA" id="ARBA00006056"/>
    </source>
</evidence>
<dbReference type="Pfam" id="PF02615">
    <property type="entry name" value="Ldh_2"/>
    <property type="match status" value="1"/>
</dbReference>
<proteinExistence type="inferred from homology"/>
<sequence length="335" mass="34361">MTQAGERMSADAVHALICGALERSNTSPQNAASVADALLAAELAGQRGHGLRRVPTYAAQAAVGKVDGHAVPGLEQHRPAAALVDAANGFAYPAIVLAHDWLARTCPEQGIAIAGITRSHHCGVAGVIVEQLAEQGLAAMLFANTPAAMAPWGGKRALYGTNPIAFSAPLADGDPVTVDISLSRVARGKIMAANQSGDAIPEGWAFDADGQPTTDPAAALAGTMAPLGDAKGTVLALMVELMCAGLTGANYSYEQTSFLNAEGGPPGAGQTLIAFDPGLFGSDGRARFAAMARMIEETEGARLPGRRRQSLRHDLSANGIPVDMKLIADIEAIGL</sequence>
<dbReference type="Gene3D" id="3.30.1370.60">
    <property type="entry name" value="Hypothetical oxidoreductase yiak, domain 2"/>
    <property type="match status" value="1"/>
</dbReference>
<dbReference type="InterPro" id="IPR036111">
    <property type="entry name" value="Mal/L-sulfo/L-lacto_DH-like_sf"/>
</dbReference>
<dbReference type="InterPro" id="IPR003767">
    <property type="entry name" value="Malate/L-lactate_DH-like"/>
</dbReference>
<reference evidence="3" key="1">
    <citation type="submission" date="2022-11" db="EMBL/GenBank/DDBJ databases">
        <title>Hoeflea poritis sp. nov., isolated from scleractinian coral Porites lutea.</title>
        <authorList>
            <person name="Zhang G."/>
            <person name="Wei Q."/>
            <person name="Cai L."/>
        </authorList>
    </citation>
    <scope>NUCLEOTIDE SEQUENCE</scope>
    <source>
        <strain evidence="3">E7-10</strain>
    </source>
</reference>
<dbReference type="InterPro" id="IPR043144">
    <property type="entry name" value="Mal/L-sulf/L-lact_DH-like_ah"/>
</dbReference>
<dbReference type="PANTHER" id="PTHR11091">
    <property type="entry name" value="OXIDOREDUCTASE-RELATED"/>
    <property type="match status" value="1"/>
</dbReference>
<evidence type="ECO:0000256" key="2">
    <source>
        <dbReference type="ARBA" id="ARBA00023002"/>
    </source>
</evidence>
<dbReference type="EMBL" id="JAPJZH010000005">
    <property type="protein sequence ID" value="MDA4845721.1"/>
    <property type="molecule type" value="Genomic_DNA"/>
</dbReference>
<organism evidence="3 4">
    <name type="scientific">Hoeflea poritis</name>
    <dbReference type="NCBI Taxonomy" id="2993659"/>
    <lineage>
        <taxon>Bacteria</taxon>
        <taxon>Pseudomonadati</taxon>
        <taxon>Pseudomonadota</taxon>
        <taxon>Alphaproteobacteria</taxon>
        <taxon>Hyphomicrobiales</taxon>
        <taxon>Rhizobiaceae</taxon>
        <taxon>Hoeflea</taxon>
    </lineage>
</organism>
<dbReference type="PANTHER" id="PTHR11091:SF0">
    <property type="entry name" value="MALATE DEHYDROGENASE"/>
    <property type="match status" value="1"/>
</dbReference>
<dbReference type="Proteomes" id="UP001148313">
    <property type="component" value="Unassembled WGS sequence"/>
</dbReference>
<dbReference type="InterPro" id="IPR043143">
    <property type="entry name" value="Mal/L-sulf/L-lact_DH-like_NADP"/>
</dbReference>
<keyword evidence="2" id="KW-0560">Oxidoreductase</keyword>
<dbReference type="Gene3D" id="1.10.1530.10">
    <property type="match status" value="1"/>
</dbReference>
<comment type="similarity">
    <text evidence="1">Belongs to the LDH2/MDH2 oxidoreductase family.</text>
</comment>
<protein>
    <submittedName>
        <fullName evidence="3">Ldh family oxidoreductase</fullName>
    </submittedName>
</protein>
<name>A0ABT4VLX6_9HYPH</name>
<accession>A0ABT4VLX6</accession>
<evidence type="ECO:0000313" key="3">
    <source>
        <dbReference type="EMBL" id="MDA4845721.1"/>
    </source>
</evidence>
<dbReference type="RefSeq" id="WP_271089403.1">
    <property type="nucleotide sequence ID" value="NZ_JAPJZH010000005.1"/>
</dbReference>
<keyword evidence="4" id="KW-1185">Reference proteome</keyword>